<dbReference type="RefSeq" id="XP_031085181.1">
    <property type="nucleotide sequence ID" value="XM_031219420.1"/>
</dbReference>
<feature type="region of interest" description="Disordered" evidence="6">
    <location>
        <begin position="146"/>
        <end position="181"/>
    </location>
</feature>
<dbReference type="Gene3D" id="4.10.240.10">
    <property type="entry name" value="Zn(2)-C6 fungal-type DNA-binding domain"/>
    <property type="match status" value="1"/>
</dbReference>
<dbReference type="InterPro" id="IPR052073">
    <property type="entry name" value="Amide_Lactam_Regulators"/>
</dbReference>
<dbReference type="SUPFAM" id="SSF57701">
    <property type="entry name" value="Zn2/Cys6 DNA-binding domain"/>
    <property type="match status" value="1"/>
</dbReference>
<evidence type="ECO:0000256" key="2">
    <source>
        <dbReference type="ARBA" id="ARBA00023015"/>
    </source>
</evidence>
<evidence type="ECO:0000256" key="3">
    <source>
        <dbReference type="ARBA" id="ARBA00023125"/>
    </source>
</evidence>
<organism evidence="8 9">
    <name type="scientific">Fusarium proliferatum (strain ET1)</name>
    <name type="common">Orchid endophyte fungus</name>
    <dbReference type="NCBI Taxonomy" id="1227346"/>
    <lineage>
        <taxon>Eukaryota</taxon>
        <taxon>Fungi</taxon>
        <taxon>Dikarya</taxon>
        <taxon>Ascomycota</taxon>
        <taxon>Pezizomycotina</taxon>
        <taxon>Sordariomycetes</taxon>
        <taxon>Hypocreomycetidae</taxon>
        <taxon>Hypocreales</taxon>
        <taxon>Nectriaceae</taxon>
        <taxon>Fusarium</taxon>
        <taxon>Fusarium fujikuroi species complex</taxon>
    </lineage>
</organism>
<evidence type="ECO:0000256" key="4">
    <source>
        <dbReference type="ARBA" id="ARBA00023163"/>
    </source>
</evidence>
<dbReference type="PROSITE" id="PS50048">
    <property type="entry name" value="ZN2_CY6_FUNGAL_2"/>
    <property type="match status" value="1"/>
</dbReference>
<comment type="caution">
    <text evidence="8">The sequence shown here is derived from an EMBL/GenBank/DDBJ whole genome shotgun (WGS) entry which is preliminary data.</text>
</comment>
<dbReference type="PANTHER" id="PTHR47171:SF3">
    <property type="entry name" value="FARA-RELATED"/>
    <property type="match status" value="1"/>
</dbReference>
<dbReference type="PANTHER" id="PTHR47171">
    <property type="entry name" value="FARA-RELATED"/>
    <property type="match status" value="1"/>
</dbReference>
<proteinExistence type="predicted"/>
<keyword evidence="4" id="KW-0804">Transcription</keyword>
<feature type="compositionally biased region" description="Low complexity" evidence="6">
    <location>
        <begin position="161"/>
        <end position="173"/>
    </location>
</feature>
<gene>
    <name evidence="8" type="ORF">FPRO_14400</name>
</gene>
<evidence type="ECO:0000313" key="9">
    <source>
        <dbReference type="Proteomes" id="UP000183971"/>
    </source>
</evidence>
<dbReference type="InterPro" id="IPR036864">
    <property type="entry name" value="Zn2-C6_fun-type_DNA-bd_sf"/>
</dbReference>
<feature type="compositionally biased region" description="Basic and acidic residues" evidence="6">
    <location>
        <begin position="105"/>
        <end position="114"/>
    </location>
</feature>
<evidence type="ECO:0000256" key="6">
    <source>
        <dbReference type="SAM" id="MobiDB-lite"/>
    </source>
</evidence>
<reference evidence="9" key="1">
    <citation type="journal article" date="2016" name="Genome Biol. Evol.">
        <title>Comparative 'omics' of the Fusarium fujikuroi species complex highlights differences in genetic potential and metabolite synthesis.</title>
        <authorList>
            <person name="Niehaus E.-M."/>
            <person name="Muensterkoetter M."/>
            <person name="Proctor R.H."/>
            <person name="Brown D.W."/>
            <person name="Sharon A."/>
            <person name="Idan Y."/>
            <person name="Oren-Young L."/>
            <person name="Sieber C.M."/>
            <person name="Novak O."/>
            <person name="Pencik A."/>
            <person name="Tarkowska D."/>
            <person name="Hromadova K."/>
            <person name="Freeman S."/>
            <person name="Maymon M."/>
            <person name="Elazar M."/>
            <person name="Youssef S.A."/>
            <person name="El-Shabrawy E.S.M."/>
            <person name="Shalaby A.B.A."/>
            <person name="Houterman P."/>
            <person name="Brock N.L."/>
            <person name="Burkhardt I."/>
            <person name="Tsavkelova E.A."/>
            <person name="Dickschat J.S."/>
            <person name="Galuszka P."/>
            <person name="Gueldener U."/>
            <person name="Tudzynski B."/>
        </authorList>
    </citation>
    <scope>NUCLEOTIDE SEQUENCE [LARGE SCALE GENOMIC DNA]</scope>
    <source>
        <strain evidence="9">ET1</strain>
    </source>
</reference>
<dbReference type="VEuPathDB" id="FungiDB:FPRO_14400"/>
<keyword evidence="2" id="KW-0805">Transcription regulation</keyword>
<dbReference type="InterPro" id="IPR001138">
    <property type="entry name" value="Zn2Cys6_DnaBD"/>
</dbReference>
<dbReference type="GO" id="GO:0008270">
    <property type="term" value="F:zinc ion binding"/>
    <property type="evidence" value="ECO:0007669"/>
    <property type="project" value="InterPro"/>
</dbReference>
<feature type="region of interest" description="Disordered" evidence="6">
    <location>
        <begin position="63"/>
        <end position="114"/>
    </location>
</feature>
<feature type="compositionally biased region" description="Polar residues" evidence="6">
    <location>
        <begin position="146"/>
        <end position="160"/>
    </location>
</feature>
<dbReference type="AlphaFoldDB" id="A0A1L7VW33"/>
<sequence>MSDIPAATEAQQYTRHTNGRQKRRARRACLTCRSRKVRCDVMQKSPCSNCQWSSCECVVIGPRRSPCKKNKGDNKASKQPKKEEVSAEAARDNSSYPYSPTSSDIEVKHEESRDFETSYPPMDYILSPLTPISQLEDEYCFGSQYASSHADQTSSNSWNRPTATSQSPPASSETSKEQESDPILYFVGDGISDDLIGSLLALPFDHLRHI</sequence>
<dbReference type="GO" id="GO:0003677">
    <property type="term" value="F:DNA binding"/>
    <property type="evidence" value="ECO:0007669"/>
    <property type="project" value="UniProtKB-KW"/>
</dbReference>
<dbReference type="Pfam" id="PF00172">
    <property type="entry name" value="Zn_clus"/>
    <property type="match status" value="1"/>
</dbReference>
<evidence type="ECO:0000256" key="1">
    <source>
        <dbReference type="ARBA" id="ARBA00022833"/>
    </source>
</evidence>
<dbReference type="EMBL" id="FJOF01000008">
    <property type="protein sequence ID" value="CZR44647.1"/>
    <property type="molecule type" value="Genomic_DNA"/>
</dbReference>
<keyword evidence="1" id="KW-0862">Zinc</keyword>
<protein>
    <recommendedName>
        <fullName evidence="7">Zn(2)-C6 fungal-type domain-containing protein</fullName>
    </recommendedName>
</protein>
<dbReference type="GeneID" id="42059258"/>
<feature type="compositionally biased region" description="Polar residues" evidence="6">
    <location>
        <begin position="92"/>
        <end position="104"/>
    </location>
</feature>
<accession>A0A1L7VW33</accession>
<dbReference type="Proteomes" id="UP000183971">
    <property type="component" value="Unassembled WGS sequence"/>
</dbReference>
<keyword evidence="9" id="KW-1185">Reference proteome</keyword>
<keyword evidence="3" id="KW-0238">DNA-binding</keyword>
<evidence type="ECO:0000259" key="7">
    <source>
        <dbReference type="PROSITE" id="PS50048"/>
    </source>
</evidence>
<dbReference type="GO" id="GO:0000981">
    <property type="term" value="F:DNA-binding transcription factor activity, RNA polymerase II-specific"/>
    <property type="evidence" value="ECO:0007669"/>
    <property type="project" value="InterPro"/>
</dbReference>
<dbReference type="PROSITE" id="PS00463">
    <property type="entry name" value="ZN2_CY6_FUNGAL_1"/>
    <property type="match status" value="1"/>
</dbReference>
<name>A0A1L7VW33_FUSPR</name>
<evidence type="ECO:0000313" key="8">
    <source>
        <dbReference type="EMBL" id="CZR44647.1"/>
    </source>
</evidence>
<feature type="domain" description="Zn(2)-C6 fungal-type" evidence="7">
    <location>
        <begin position="28"/>
        <end position="59"/>
    </location>
</feature>
<dbReference type="CDD" id="cd00067">
    <property type="entry name" value="GAL4"/>
    <property type="match status" value="1"/>
</dbReference>
<dbReference type="SMART" id="SM00066">
    <property type="entry name" value="GAL4"/>
    <property type="match status" value="1"/>
</dbReference>
<feature type="compositionally biased region" description="Basic and acidic residues" evidence="6">
    <location>
        <begin position="70"/>
        <end position="91"/>
    </location>
</feature>
<keyword evidence="5" id="KW-0539">Nucleus</keyword>
<feature type="region of interest" description="Disordered" evidence="6">
    <location>
        <begin position="1"/>
        <end position="20"/>
    </location>
</feature>
<evidence type="ECO:0000256" key="5">
    <source>
        <dbReference type="ARBA" id="ARBA00023242"/>
    </source>
</evidence>